<gene>
    <name evidence="1" type="ORF">DVH24_000018</name>
</gene>
<name>A0A498IYA0_MALDO</name>
<keyword evidence="2" id="KW-1185">Reference proteome</keyword>
<accession>A0A498IYA0</accession>
<organism evidence="1 2">
    <name type="scientific">Malus domestica</name>
    <name type="common">Apple</name>
    <name type="synonym">Pyrus malus</name>
    <dbReference type="NCBI Taxonomy" id="3750"/>
    <lineage>
        <taxon>Eukaryota</taxon>
        <taxon>Viridiplantae</taxon>
        <taxon>Streptophyta</taxon>
        <taxon>Embryophyta</taxon>
        <taxon>Tracheophyta</taxon>
        <taxon>Spermatophyta</taxon>
        <taxon>Magnoliopsida</taxon>
        <taxon>eudicotyledons</taxon>
        <taxon>Gunneridae</taxon>
        <taxon>Pentapetalae</taxon>
        <taxon>rosids</taxon>
        <taxon>fabids</taxon>
        <taxon>Rosales</taxon>
        <taxon>Rosaceae</taxon>
        <taxon>Amygdaloideae</taxon>
        <taxon>Maleae</taxon>
        <taxon>Malus</taxon>
    </lineage>
</organism>
<dbReference type="Proteomes" id="UP000290289">
    <property type="component" value="Chromosome 9"/>
</dbReference>
<proteinExistence type="predicted"/>
<protein>
    <submittedName>
        <fullName evidence="1">Uncharacterized protein</fullName>
    </submittedName>
</protein>
<sequence>MMRKQLIVLKPKSKEEGSTINYSTYEMLAGSNVRNLLYHKRTINYVHITVDGRSRMQPPLPLGFLGIVIFASAPFATAEDLKSKPTSYAANRIHDVVVRMKRTITLGQLLTILTITLG</sequence>
<dbReference type="Gene3D" id="3.30.559.10">
    <property type="entry name" value="Chloramphenicol acetyltransferase-like domain"/>
    <property type="match status" value="1"/>
</dbReference>
<reference evidence="1 2" key="1">
    <citation type="submission" date="2018-10" db="EMBL/GenBank/DDBJ databases">
        <title>A high-quality apple genome assembly.</title>
        <authorList>
            <person name="Hu J."/>
        </authorList>
    </citation>
    <scope>NUCLEOTIDE SEQUENCE [LARGE SCALE GENOMIC DNA]</scope>
    <source>
        <strain evidence="2">cv. HFTH1</strain>
        <tissue evidence="1">Young leaf</tissue>
    </source>
</reference>
<dbReference type="AlphaFoldDB" id="A0A498IYA0"/>
<dbReference type="InterPro" id="IPR023213">
    <property type="entry name" value="CAT-like_dom_sf"/>
</dbReference>
<comment type="caution">
    <text evidence="1">The sequence shown here is derived from an EMBL/GenBank/DDBJ whole genome shotgun (WGS) entry which is preliminary data.</text>
</comment>
<dbReference type="Pfam" id="PF02458">
    <property type="entry name" value="Transferase"/>
    <property type="match status" value="1"/>
</dbReference>
<evidence type="ECO:0000313" key="2">
    <source>
        <dbReference type="Proteomes" id="UP000290289"/>
    </source>
</evidence>
<evidence type="ECO:0000313" key="1">
    <source>
        <dbReference type="EMBL" id="RXH88419.1"/>
    </source>
</evidence>
<dbReference type="EMBL" id="RDQH01000335">
    <property type="protein sequence ID" value="RXH88419.1"/>
    <property type="molecule type" value="Genomic_DNA"/>
</dbReference>